<accession>X1Q0M8</accession>
<organism evidence="1">
    <name type="scientific">marine sediment metagenome</name>
    <dbReference type="NCBI Taxonomy" id="412755"/>
    <lineage>
        <taxon>unclassified sequences</taxon>
        <taxon>metagenomes</taxon>
        <taxon>ecological metagenomes</taxon>
    </lineage>
</organism>
<protein>
    <submittedName>
        <fullName evidence="1">Uncharacterized protein</fullName>
    </submittedName>
</protein>
<gene>
    <name evidence="1" type="ORF">S12H4_01350</name>
</gene>
<dbReference type="EMBL" id="BARW01000261">
    <property type="protein sequence ID" value="GAI61763.1"/>
    <property type="molecule type" value="Genomic_DNA"/>
</dbReference>
<proteinExistence type="predicted"/>
<dbReference type="AlphaFoldDB" id="X1Q0M8"/>
<comment type="caution">
    <text evidence="1">The sequence shown here is derived from an EMBL/GenBank/DDBJ whole genome shotgun (WGS) entry which is preliminary data.</text>
</comment>
<evidence type="ECO:0000313" key="1">
    <source>
        <dbReference type="EMBL" id="GAI61763.1"/>
    </source>
</evidence>
<sequence>MNKNKRLTKKSIDFILAFCDELKKEREKWDLGLEDNITVDRGYITQTILSLIYKVLINEGYSRKHLDNFFFFEGEPNKHKERTLKACKFYHTNQKNSSRGVGDFFYKDPRGIRLREEIDKLSE</sequence>
<name>X1Q0M8_9ZZZZ</name>
<reference evidence="1" key="1">
    <citation type="journal article" date="2014" name="Front. Microbiol.">
        <title>High frequency of phylogenetically diverse reductive dehalogenase-homologous genes in deep subseafloor sedimentary metagenomes.</title>
        <authorList>
            <person name="Kawai M."/>
            <person name="Futagami T."/>
            <person name="Toyoda A."/>
            <person name="Takaki Y."/>
            <person name="Nishi S."/>
            <person name="Hori S."/>
            <person name="Arai W."/>
            <person name="Tsubouchi T."/>
            <person name="Morono Y."/>
            <person name="Uchiyama I."/>
            <person name="Ito T."/>
            <person name="Fujiyama A."/>
            <person name="Inagaki F."/>
            <person name="Takami H."/>
        </authorList>
    </citation>
    <scope>NUCLEOTIDE SEQUENCE</scope>
    <source>
        <strain evidence="1">Expedition CK06-06</strain>
    </source>
</reference>